<dbReference type="Proteomes" id="UP000177803">
    <property type="component" value="Unassembled WGS sequence"/>
</dbReference>
<protein>
    <submittedName>
        <fullName evidence="1">Uncharacterized protein</fullName>
    </submittedName>
</protein>
<reference evidence="1 2" key="1">
    <citation type="journal article" date="2016" name="Nat. Commun.">
        <title>Thousands of microbial genomes shed light on interconnected biogeochemical processes in an aquifer system.</title>
        <authorList>
            <person name="Anantharaman K."/>
            <person name="Brown C.T."/>
            <person name="Hug L.A."/>
            <person name="Sharon I."/>
            <person name="Castelle C.J."/>
            <person name="Probst A.J."/>
            <person name="Thomas B.C."/>
            <person name="Singh A."/>
            <person name="Wilkins M.J."/>
            <person name="Karaoz U."/>
            <person name="Brodie E.L."/>
            <person name="Williams K.H."/>
            <person name="Hubbard S.S."/>
            <person name="Banfield J.F."/>
        </authorList>
    </citation>
    <scope>NUCLEOTIDE SEQUENCE [LARGE SCALE GENOMIC DNA]</scope>
</reference>
<organism evidence="1 2">
    <name type="scientific">Candidatus Magasanikbacteria bacterium RIFOXYA2_FULL_44_8</name>
    <dbReference type="NCBI Taxonomy" id="1798696"/>
    <lineage>
        <taxon>Bacteria</taxon>
        <taxon>Candidatus Magasanikiibacteriota</taxon>
    </lineage>
</organism>
<accession>A0A1F6NK08</accession>
<dbReference type="AlphaFoldDB" id="A0A1F6NK08"/>
<name>A0A1F6NK08_9BACT</name>
<proteinExistence type="predicted"/>
<comment type="caution">
    <text evidence="1">The sequence shown here is derived from an EMBL/GenBank/DDBJ whole genome shotgun (WGS) entry which is preliminary data.</text>
</comment>
<dbReference type="EMBL" id="MFQR01000036">
    <property type="protein sequence ID" value="OGH84231.1"/>
    <property type="molecule type" value="Genomic_DNA"/>
</dbReference>
<gene>
    <name evidence="1" type="ORF">A2261_04420</name>
</gene>
<evidence type="ECO:0000313" key="2">
    <source>
        <dbReference type="Proteomes" id="UP000177803"/>
    </source>
</evidence>
<sequence>MVKELAEEYWAVEKFCEMQIPSEQFGISRGALEALSAGEYNRLIDLAAEPRDIRPVVNP</sequence>
<evidence type="ECO:0000313" key="1">
    <source>
        <dbReference type="EMBL" id="OGH84231.1"/>
    </source>
</evidence>